<evidence type="ECO:0000313" key="2">
    <source>
        <dbReference type="EMBL" id="OMJ10746.1"/>
    </source>
</evidence>
<protein>
    <submittedName>
        <fullName evidence="2">Uncharacterized protein</fullName>
    </submittedName>
</protein>
<dbReference type="Proteomes" id="UP000187283">
    <property type="component" value="Unassembled WGS sequence"/>
</dbReference>
<dbReference type="EMBL" id="LSSN01004863">
    <property type="protein sequence ID" value="OMJ10746.1"/>
    <property type="molecule type" value="Genomic_DNA"/>
</dbReference>
<evidence type="ECO:0000313" key="3">
    <source>
        <dbReference type="Proteomes" id="UP000187283"/>
    </source>
</evidence>
<name>A0A1R1X7Z9_9FUNG</name>
<sequence length="82" mass="9114">MSSDNESIAYTNMSDIDVEDSINNSSGGGSDKDNDNNNDNESVGMSEKLLNSVNRALERRNFLLHNIELANHRAKTAKKEKE</sequence>
<organism evidence="2 3">
    <name type="scientific">Smittium culicis</name>
    <dbReference type="NCBI Taxonomy" id="133412"/>
    <lineage>
        <taxon>Eukaryota</taxon>
        <taxon>Fungi</taxon>
        <taxon>Fungi incertae sedis</taxon>
        <taxon>Zoopagomycota</taxon>
        <taxon>Kickxellomycotina</taxon>
        <taxon>Harpellomycetes</taxon>
        <taxon>Harpellales</taxon>
        <taxon>Legeriomycetaceae</taxon>
        <taxon>Smittium</taxon>
    </lineage>
</organism>
<evidence type="ECO:0000256" key="1">
    <source>
        <dbReference type="SAM" id="MobiDB-lite"/>
    </source>
</evidence>
<dbReference type="AlphaFoldDB" id="A0A1R1X7Z9"/>
<proteinExistence type="predicted"/>
<feature type="compositionally biased region" description="Polar residues" evidence="1">
    <location>
        <begin position="1"/>
        <end position="14"/>
    </location>
</feature>
<keyword evidence="3" id="KW-1185">Reference proteome</keyword>
<gene>
    <name evidence="2" type="ORF">AYI70_g10138</name>
</gene>
<feature type="region of interest" description="Disordered" evidence="1">
    <location>
        <begin position="1"/>
        <end position="47"/>
    </location>
</feature>
<accession>A0A1R1X7Z9</accession>
<reference evidence="2 3" key="1">
    <citation type="submission" date="2017-01" db="EMBL/GenBank/DDBJ databases">
        <authorList>
            <person name="Mah S.A."/>
            <person name="Swanson W.J."/>
            <person name="Moy G.W."/>
            <person name="Vacquier V.D."/>
        </authorList>
    </citation>
    <scope>NUCLEOTIDE SEQUENCE [LARGE SCALE GENOMIC DNA]</scope>
    <source>
        <strain evidence="2 3">GSMNP</strain>
    </source>
</reference>
<comment type="caution">
    <text evidence="2">The sequence shown here is derived from an EMBL/GenBank/DDBJ whole genome shotgun (WGS) entry which is preliminary data.</text>
</comment>